<keyword evidence="5" id="KW-0548">Nucleotidyltransferase</keyword>
<comment type="caution">
    <text evidence="5">The sequence shown here is derived from an EMBL/GenBank/DDBJ whole genome shotgun (WGS) entry which is preliminary data.</text>
</comment>
<protein>
    <submittedName>
        <fullName evidence="5">Reverse transcriptase RNA-dependent DNA polymerase</fullName>
    </submittedName>
</protein>
<feature type="domain" description="CCHC-type" evidence="3">
    <location>
        <begin position="256"/>
        <end position="270"/>
    </location>
</feature>
<evidence type="ECO:0000313" key="6">
    <source>
        <dbReference type="Proteomes" id="UP000694240"/>
    </source>
</evidence>
<evidence type="ECO:0000313" key="5">
    <source>
        <dbReference type="EMBL" id="KAG7552620.1"/>
    </source>
</evidence>
<feature type="compositionally biased region" description="Basic and acidic residues" evidence="2">
    <location>
        <begin position="201"/>
        <end position="216"/>
    </location>
</feature>
<dbReference type="InterPro" id="IPR054722">
    <property type="entry name" value="PolX-like_BBD"/>
</dbReference>
<dbReference type="CDD" id="cd09272">
    <property type="entry name" value="RNase_HI_RT_Ty1"/>
    <property type="match status" value="1"/>
</dbReference>
<keyword evidence="1" id="KW-0479">Metal-binding</keyword>
<dbReference type="Pfam" id="PF14223">
    <property type="entry name" value="Retrotran_gag_2"/>
    <property type="match status" value="1"/>
</dbReference>
<dbReference type="PANTHER" id="PTHR47592:SF29">
    <property type="entry name" value="ZINC FINGER, CCHC-TYPE"/>
    <property type="match status" value="1"/>
</dbReference>
<evidence type="ECO:0000259" key="3">
    <source>
        <dbReference type="PROSITE" id="PS50158"/>
    </source>
</evidence>
<keyword evidence="1" id="KW-0863">Zinc-finger</keyword>
<dbReference type="Pfam" id="PF07727">
    <property type="entry name" value="RVT_2"/>
    <property type="match status" value="1"/>
</dbReference>
<feature type="region of interest" description="Disordered" evidence="2">
    <location>
        <begin position="270"/>
        <end position="300"/>
    </location>
</feature>
<evidence type="ECO:0000256" key="1">
    <source>
        <dbReference type="PROSITE-ProRule" id="PRU00047"/>
    </source>
</evidence>
<feature type="domain" description="Integrase catalytic" evidence="4">
    <location>
        <begin position="345"/>
        <end position="508"/>
    </location>
</feature>
<reference evidence="5 6" key="1">
    <citation type="submission" date="2020-12" db="EMBL/GenBank/DDBJ databases">
        <title>Concerted genomic and epigenomic changes stabilize Arabidopsis allopolyploids.</title>
        <authorList>
            <person name="Chen Z."/>
        </authorList>
    </citation>
    <scope>NUCLEOTIDE SEQUENCE [LARGE SCALE GENOMIC DNA]</scope>
    <source>
        <strain evidence="5">Allo738</strain>
        <tissue evidence="5">Leaf</tissue>
    </source>
</reference>
<dbReference type="Pfam" id="PF00098">
    <property type="entry name" value="zf-CCHC"/>
    <property type="match status" value="1"/>
</dbReference>
<dbReference type="PROSITE" id="PS50158">
    <property type="entry name" value="ZF_CCHC"/>
    <property type="match status" value="1"/>
</dbReference>
<dbReference type="AlphaFoldDB" id="A0A8T1Z1A0"/>
<dbReference type="InterPro" id="IPR001584">
    <property type="entry name" value="Integrase_cat-core"/>
</dbReference>
<dbReference type="InterPro" id="IPR008579">
    <property type="entry name" value="UGlyAH_Cupin_dom"/>
</dbReference>
<gene>
    <name evidence="5" type="ORF">ISN45_Aa06g032180</name>
</gene>
<organism evidence="5 6">
    <name type="scientific">Arabidopsis thaliana x Arabidopsis arenosa</name>
    <dbReference type="NCBI Taxonomy" id="1240361"/>
    <lineage>
        <taxon>Eukaryota</taxon>
        <taxon>Viridiplantae</taxon>
        <taxon>Streptophyta</taxon>
        <taxon>Embryophyta</taxon>
        <taxon>Tracheophyta</taxon>
        <taxon>Spermatophyta</taxon>
        <taxon>Magnoliopsida</taxon>
        <taxon>eudicotyledons</taxon>
        <taxon>Gunneridae</taxon>
        <taxon>Pentapetalae</taxon>
        <taxon>rosids</taxon>
        <taxon>malvids</taxon>
        <taxon>Brassicales</taxon>
        <taxon>Brassicaceae</taxon>
        <taxon>Camelineae</taxon>
        <taxon>Arabidopsis</taxon>
    </lineage>
</organism>
<dbReference type="GO" id="GO:0003676">
    <property type="term" value="F:nucleic acid binding"/>
    <property type="evidence" value="ECO:0007669"/>
    <property type="project" value="InterPro"/>
</dbReference>
<dbReference type="EMBL" id="JAEFBK010000011">
    <property type="protein sequence ID" value="KAG7552620.1"/>
    <property type="molecule type" value="Genomic_DNA"/>
</dbReference>
<keyword evidence="5" id="KW-0808">Transferase</keyword>
<dbReference type="GO" id="GO:0015074">
    <property type="term" value="P:DNA integration"/>
    <property type="evidence" value="ECO:0007669"/>
    <property type="project" value="InterPro"/>
</dbReference>
<evidence type="ECO:0000259" key="4">
    <source>
        <dbReference type="PROSITE" id="PS50994"/>
    </source>
</evidence>
<dbReference type="Pfam" id="PF25597">
    <property type="entry name" value="SH3_retrovirus"/>
    <property type="match status" value="1"/>
</dbReference>
<sequence length="1234" mass="140996">MANVSVREMTSKFGKLDKFEGVDFRRWQKKMHFLLTTLNVVHVLSVPMPTVSENAENESVEETRKQLKWENDDYICRGHILNGMSDSLFDVYQNVESAKELWDALESKYMAEDASSKKFLVSDFNNYKMSDSRPVMEQYNELLRILGQFAQHNMNMDESISVSCIIDKLPPSWKDFRRMLKHKKEELSLVQLGSHLRIEESLRVQEGGKPKDKEAETSSINMMEESGSSKMKNKGKKRPFTNNTNDGSNKRFKSVCWICNKPGHFKRDCRAAKDKNKTQQKRFGQGSKDQGPSSHQGQNSVFDSHSKVYYVSKIAEAFYVQDDEVAWWIDSGATIHVCKDRGWFKTYEPVQDGSVLYMGNESTAPILGNKKYFITFIDDYSRFCYVYLLHAKDEALDKFKVYKTEVELQHSDLVKKLRTDRGGEYYDPMYFQSMGIIHETTAPYTPQQNGVSERKNRVLKEMVNSMLSYSGLSDGFWGEAMVTACYLLNRVPNKRNKVTPYELWYKKKPNLNYLRVWGCRAIVRLPQPKIKTLGERGIDCIFIGYALHSKAYRFYVIEPNDSIAVHTVVESRDAIFDENRFSSIPRPKDIVPSSSGTKEGDDMFVPPNESPTLRKSKRGRIGKSFGPDFQLYLVEGSRDEIGLQYSYCYHIDDEPRTFSEAMTSNDVIFWKEAVNDEIDSIMGNNTWFLTDLPPGCKPLGCKWIFKKKMKVDGTIDKFKARLVVQGFRQKEGIDYFDTYAPVVRISSIRLLIGLASIHNLVIHQMDVKTAFLNGVLEEEVYMKQPEGFVMPGNEHKVCKLVKSLYGLKQAPKQWHQRFDEAVLSNGFELNQSDKCLYSKFDDSGNGVIICLYVDDMLIFGTNLRQVELTKEFLSSNFAMKDMGEAEVILGIRIKRENKGISLTQSHYIEKVLKKFNYENCSPVSTPMDASVKLMPNTGQAVSQLEYSRVIGCLMYAMTSTRPDIAFAVGKLSRYTSNPSTHHWQAVRRVLKYLKGTINYGLSYFGFPSVLEGYSDASWNTNEENHSSTSGWVFLLGGGAISWASKKQTCITNSTMESEFVALAAAGREAEWLRHLVSEIPLWPKPVSPISIHCDSQATLAKAYSQVYNVCVCFSFITTKLNPKEAIVSVSSDSEIPTEIHGVKILRQASDTKLAQLGVVSWPKWEGAPSKFPWEFKKTETMYFMEGKVKVNVDGFNEEEETFEIGKGDVVVFPKEMKVVWELTEAVKKHYSLEE</sequence>
<accession>A0A8T1Z1A0</accession>
<feature type="region of interest" description="Disordered" evidence="2">
    <location>
        <begin position="201"/>
        <end position="246"/>
    </location>
</feature>
<dbReference type="GO" id="GO:0008270">
    <property type="term" value="F:zinc ion binding"/>
    <property type="evidence" value="ECO:0007669"/>
    <property type="project" value="UniProtKB-KW"/>
</dbReference>
<evidence type="ECO:0000256" key="2">
    <source>
        <dbReference type="SAM" id="MobiDB-lite"/>
    </source>
</evidence>
<dbReference type="PROSITE" id="PS50994">
    <property type="entry name" value="INTEGRASE"/>
    <property type="match status" value="1"/>
</dbReference>
<dbReference type="Pfam" id="PF05899">
    <property type="entry name" value="Cupin_3"/>
    <property type="match status" value="1"/>
</dbReference>
<dbReference type="PANTHER" id="PTHR47592">
    <property type="entry name" value="PBF68 PROTEIN"/>
    <property type="match status" value="1"/>
</dbReference>
<feature type="region of interest" description="Disordered" evidence="2">
    <location>
        <begin position="587"/>
        <end position="617"/>
    </location>
</feature>
<dbReference type="Proteomes" id="UP000694240">
    <property type="component" value="Chromosome 11"/>
</dbReference>
<proteinExistence type="predicted"/>
<keyword evidence="1" id="KW-0862">Zinc</keyword>
<dbReference type="InterPro" id="IPR001878">
    <property type="entry name" value="Znf_CCHC"/>
</dbReference>
<dbReference type="CDD" id="cd02227">
    <property type="entry name" value="cupin_TM1112-like"/>
    <property type="match status" value="1"/>
</dbReference>
<dbReference type="GO" id="GO:0003964">
    <property type="term" value="F:RNA-directed DNA polymerase activity"/>
    <property type="evidence" value="ECO:0007669"/>
    <property type="project" value="UniProtKB-KW"/>
</dbReference>
<name>A0A8T1Z1A0_9BRAS</name>
<dbReference type="InterPro" id="IPR013103">
    <property type="entry name" value="RVT_2"/>
</dbReference>
<keyword evidence="6" id="KW-1185">Reference proteome</keyword>
<dbReference type="SMART" id="SM00343">
    <property type="entry name" value="ZnF_C2HC"/>
    <property type="match status" value="1"/>
</dbReference>
<dbReference type="Pfam" id="PF22936">
    <property type="entry name" value="Pol_BBD"/>
    <property type="match status" value="1"/>
</dbReference>
<keyword evidence="5" id="KW-0695">RNA-directed DNA polymerase</keyword>
<feature type="compositionally biased region" description="Polar residues" evidence="2">
    <location>
        <begin position="287"/>
        <end position="300"/>
    </location>
</feature>
<dbReference type="InterPro" id="IPR057670">
    <property type="entry name" value="SH3_retrovirus"/>
</dbReference>
<feature type="compositionally biased region" description="Low complexity" evidence="2">
    <location>
        <begin position="221"/>
        <end position="230"/>
    </location>
</feature>